<dbReference type="InterPro" id="IPR052148">
    <property type="entry name" value="SDR_family_member_7C"/>
</dbReference>
<dbReference type="Pfam" id="PF00106">
    <property type="entry name" value="adh_short"/>
    <property type="match status" value="1"/>
</dbReference>
<dbReference type="GO" id="GO:0016616">
    <property type="term" value="F:oxidoreductase activity, acting on the CH-OH group of donors, NAD or NADP as acceptor"/>
    <property type="evidence" value="ECO:0007669"/>
    <property type="project" value="UniProtKB-ARBA"/>
</dbReference>
<dbReference type="Gene3D" id="3.40.50.720">
    <property type="entry name" value="NAD(P)-binding Rossmann-like Domain"/>
    <property type="match status" value="1"/>
</dbReference>
<dbReference type="GO" id="GO:0016020">
    <property type="term" value="C:membrane"/>
    <property type="evidence" value="ECO:0007669"/>
    <property type="project" value="UniProtKB-ARBA"/>
</dbReference>
<dbReference type="PROSITE" id="PS00061">
    <property type="entry name" value="ADH_SHORT"/>
    <property type="match status" value="1"/>
</dbReference>
<keyword evidence="9" id="KW-1133">Transmembrane helix</keyword>
<keyword evidence="9" id="KW-0812">Transmembrane</keyword>
<evidence type="ECO:0000313" key="10">
    <source>
        <dbReference type="Ensembl" id="ENSJHYP00000015571.1"/>
    </source>
</evidence>
<dbReference type="FunFam" id="3.40.50.720:FF:000122">
    <property type="entry name" value="Dehydrogenase/reductase SDR family member 7B"/>
    <property type="match status" value="1"/>
</dbReference>
<dbReference type="PANTHER" id="PTHR44668:SF2">
    <property type="entry name" value="DEHYDROGENASE_REDUCTASE SDR FAMILY MEMBER 7C"/>
    <property type="match status" value="1"/>
</dbReference>
<evidence type="ECO:0000256" key="2">
    <source>
        <dbReference type="ARBA" id="ARBA00022729"/>
    </source>
</evidence>
<dbReference type="InterPro" id="IPR002347">
    <property type="entry name" value="SDR_fam"/>
</dbReference>
<evidence type="ECO:0000256" key="6">
    <source>
        <dbReference type="ARBA" id="ARBA00040420"/>
    </source>
</evidence>
<evidence type="ECO:0000256" key="7">
    <source>
        <dbReference type="ARBA" id="ARBA00043011"/>
    </source>
</evidence>
<evidence type="ECO:0000256" key="1">
    <source>
        <dbReference type="ARBA" id="ARBA00006484"/>
    </source>
</evidence>
<feature type="transmembrane region" description="Helical" evidence="9">
    <location>
        <begin position="20"/>
        <end position="40"/>
    </location>
</feature>
<dbReference type="InterPro" id="IPR036291">
    <property type="entry name" value="NAD(P)-bd_dom_sf"/>
</dbReference>
<dbReference type="GO" id="GO:0006874">
    <property type="term" value="P:intracellular calcium ion homeostasis"/>
    <property type="evidence" value="ECO:0007669"/>
    <property type="project" value="TreeGrafter"/>
</dbReference>
<name>A0A8C5JCD0_JUNHY</name>
<keyword evidence="9" id="KW-0472">Membrane</keyword>
<dbReference type="PRINTS" id="PR00080">
    <property type="entry name" value="SDRFAMILY"/>
</dbReference>
<proteinExistence type="inferred from homology"/>
<dbReference type="PANTHER" id="PTHR44668">
    <property type="match status" value="1"/>
</dbReference>
<keyword evidence="11" id="KW-1185">Reference proteome</keyword>
<dbReference type="Proteomes" id="UP000694408">
    <property type="component" value="Unplaced"/>
</dbReference>
<comment type="similarity">
    <text evidence="1 8">Belongs to the short-chain dehydrogenases/reductases (SDR) family.</text>
</comment>
<keyword evidence="3" id="KW-0521">NADP</keyword>
<dbReference type="Ensembl" id="ENSJHYT00000018786.1">
    <property type="protein sequence ID" value="ENSJHYP00000015571.1"/>
    <property type="gene ID" value="ENSJHYG00000011954.1"/>
</dbReference>
<evidence type="ECO:0000256" key="3">
    <source>
        <dbReference type="ARBA" id="ARBA00022857"/>
    </source>
</evidence>
<evidence type="ECO:0000256" key="4">
    <source>
        <dbReference type="ARBA" id="ARBA00023002"/>
    </source>
</evidence>
<evidence type="ECO:0000256" key="9">
    <source>
        <dbReference type="SAM" id="Phobius"/>
    </source>
</evidence>
<evidence type="ECO:0000256" key="5">
    <source>
        <dbReference type="ARBA" id="ARBA00023027"/>
    </source>
</evidence>
<keyword evidence="4" id="KW-0560">Oxidoreductase</keyword>
<accession>A0A8C5JCD0</accession>
<protein>
    <recommendedName>
        <fullName evidence="6">Dehydrogenase/reductase SDR family member 7C</fullName>
    </recommendedName>
    <alternativeName>
        <fullName evidence="7">Short-chain dehydrogenase/reductase family 32C member 2</fullName>
    </alternativeName>
</protein>
<dbReference type="GO" id="GO:0005737">
    <property type="term" value="C:cytoplasm"/>
    <property type="evidence" value="ECO:0007669"/>
    <property type="project" value="UniProtKB-ARBA"/>
</dbReference>
<keyword evidence="5" id="KW-0520">NAD</keyword>
<dbReference type="SUPFAM" id="SSF51735">
    <property type="entry name" value="NAD(P)-binding Rossmann-fold domains"/>
    <property type="match status" value="1"/>
</dbReference>
<keyword evidence="2" id="KW-0732">Signal</keyword>
<organism evidence="10 11">
    <name type="scientific">Junco hyemalis</name>
    <name type="common">Dark-eyed junco</name>
    <dbReference type="NCBI Taxonomy" id="40217"/>
    <lineage>
        <taxon>Eukaryota</taxon>
        <taxon>Metazoa</taxon>
        <taxon>Chordata</taxon>
        <taxon>Craniata</taxon>
        <taxon>Vertebrata</taxon>
        <taxon>Euteleostomi</taxon>
        <taxon>Archelosauria</taxon>
        <taxon>Archosauria</taxon>
        <taxon>Dinosauria</taxon>
        <taxon>Saurischia</taxon>
        <taxon>Theropoda</taxon>
        <taxon>Coelurosauria</taxon>
        <taxon>Aves</taxon>
        <taxon>Neognathae</taxon>
        <taxon>Neoaves</taxon>
        <taxon>Telluraves</taxon>
        <taxon>Australaves</taxon>
        <taxon>Passeriformes</taxon>
        <taxon>Passerellidae</taxon>
        <taxon>Junco</taxon>
    </lineage>
</organism>
<dbReference type="AlphaFoldDB" id="A0A8C5JCD0"/>
<reference evidence="10" key="2">
    <citation type="submission" date="2025-09" db="UniProtKB">
        <authorList>
            <consortium name="Ensembl"/>
        </authorList>
    </citation>
    <scope>IDENTIFICATION</scope>
</reference>
<evidence type="ECO:0000256" key="8">
    <source>
        <dbReference type="RuleBase" id="RU000363"/>
    </source>
</evidence>
<dbReference type="InterPro" id="IPR020904">
    <property type="entry name" value="Sc_DH/Rdtase_CS"/>
</dbReference>
<dbReference type="PRINTS" id="PR00081">
    <property type="entry name" value="GDHRDH"/>
</dbReference>
<dbReference type="OMA" id="NIMDVNY"/>
<reference evidence="10" key="1">
    <citation type="submission" date="2025-08" db="UniProtKB">
        <authorList>
            <consortium name="Ensembl"/>
        </authorList>
    </citation>
    <scope>IDENTIFICATION</scope>
</reference>
<evidence type="ECO:0000313" key="11">
    <source>
        <dbReference type="Proteomes" id="UP000694408"/>
    </source>
</evidence>
<sequence length="324" mass="35552">MCIVITVLSCDLVFPTAMGIFSVLAVPLLLLGISGIIYIYQSVRWLLSKSAVQNKVVVITDAISGLGKECSRVFHAGGARLVLCGRTWEKLEALYDALISSFAHQTYAPKLILLDITDISCIRDVAKEILNCYGCVDILINNASMKVKGAVQSISLELDKKIMDANYFGPITLTKAILPNMISRRTGQIVLINSIQGKIGIPFRAAYAASKHAAVGFFDCLRAEMEEFDISVTLFPQGICLSLCLSAALTPLSFTVFFRKVSYGVHPVEVAEEVLATVSRKKQEVLMANPIPRAAVYIRTFFPELFFAIVASGIRERLKTEEES</sequence>